<dbReference type="PROSITE" id="PS50088">
    <property type="entry name" value="ANK_REPEAT"/>
    <property type="match status" value="1"/>
</dbReference>
<name>A0A5J9VCF3_9POAL</name>
<feature type="zinc finger region" description="C3H1-type" evidence="6">
    <location>
        <begin position="237"/>
        <end position="265"/>
    </location>
</feature>
<keyword evidence="4" id="KW-0238">DNA-binding</keyword>
<dbReference type="InterPro" id="IPR036855">
    <property type="entry name" value="Znf_CCCH_sf"/>
</dbReference>
<reference evidence="8 9" key="1">
    <citation type="journal article" date="2019" name="Sci. Rep.">
        <title>A high-quality genome of Eragrostis curvula grass provides insights into Poaceae evolution and supports new strategies to enhance forage quality.</title>
        <authorList>
            <person name="Carballo J."/>
            <person name="Santos B.A.C.M."/>
            <person name="Zappacosta D."/>
            <person name="Garbus I."/>
            <person name="Selva J.P."/>
            <person name="Gallo C.A."/>
            <person name="Diaz A."/>
            <person name="Albertini E."/>
            <person name="Caccamo M."/>
            <person name="Echenique V."/>
        </authorList>
    </citation>
    <scope>NUCLEOTIDE SEQUENCE [LARGE SCALE GENOMIC DNA]</scope>
    <source>
        <strain evidence="9">cv. Victoria</strain>
        <tissue evidence="8">Leaf</tissue>
    </source>
</reference>
<evidence type="ECO:0000259" key="7">
    <source>
        <dbReference type="PROSITE" id="PS50103"/>
    </source>
</evidence>
<dbReference type="Gene3D" id="3.30.1370.210">
    <property type="match status" value="1"/>
</dbReference>
<proteinExistence type="predicted"/>
<evidence type="ECO:0000313" key="8">
    <source>
        <dbReference type="EMBL" id="TVU33962.1"/>
    </source>
</evidence>
<keyword evidence="9" id="KW-1185">Reference proteome</keyword>
<protein>
    <recommendedName>
        <fullName evidence="7">C3H1-type domain-containing protein</fullName>
    </recommendedName>
</protein>
<evidence type="ECO:0000256" key="6">
    <source>
        <dbReference type="PROSITE-ProRule" id="PRU00723"/>
    </source>
</evidence>
<dbReference type="PROSITE" id="PS50297">
    <property type="entry name" value="ANK_REP_REGION"/>
    <property type="match status" value="1"/>
</dbReference>
<feature type="repeat" description="ANK" evidence="5">
    <location>
        <begin position="101"/>
        <end position="136"/>
    </location>
</feature>
<evidence type="ECO:0000256" key="3">
    <source>
        <dbReference type="ARBA" id="ARBA00022833"/>
    </source>
</evidence>
<comment type="caution">
    <text evidence="8">The sequence shown here is derived from an EMBL/GenBank/DDBJ whole genome shotgun (WGS) entry which is preliminary data.</text>
</comment>
<keyword evidence="2 6" id="KW-0863">Zinc-finger</keyword>
<evidence type="ECO:0000256" key="5">
    <source>
        <dbReference type="PROSITE-ProRule" id="PRU00023"/>
    </source>
</evidence>
<dbReference type="AlphaFoldDB" id="A0A5J9VCF3"/>
<evidence type="ECO:0000256" key="1">
    <source>
        <dbReference type="ARBA" id="ARBA00022723"/>
    </source>
</evidence>
<evidence type="ECO:0000256" key="4">
    <source>
        <dbReference type="ARBA" id="ARBA00023125"/>
    </source>
</evidence>
<dbReference type="EMBL" id="RWGY01000009">
    <property type="protein sequence ID" value="TVU33962.1"/>
    <property type="molecule type" value="Genomic_DNA"/>
</dbReference>
<dbReference type="SMART" id="SM00248">
    <property type="entry name" value="ANK"/>
    <property type="match status" value="2"/>
</dbReference>
<evidence type="ECO:0000256" key="2">
    <source>
        <dbReference type="ARBA" id="ARBA00022771"/>
    </source>
</evidence>
<dbReference type="Gene3D" id="1.25.40.20">
    <property type="entry name" value="Ankyrin repeat-containing domain"/>
    <property type="match status" value="1"/>
</dbReference>
<dbReference type="Gramene" id="TVU33962">
    <property type="protein sequence ID" value="TVU33962"/>
    <property type="gene ID" value="EJB05_15781"/>
</dbReference>
<dbReference type="PANTHER" id="PTHR14493">
    <property type="entry name" value="UNKEMPT FAMILY MEMBER"/>
    <property type="match status" value="1"/>
</dbReference>
<sequence>MAAADGHADRARGAAPGRRDRVAALLELAAADDAAGFAAALGAAGGEAAELADGVELWHGRSKAYEPRTPLMVAAACGSAAVVDLLLGLGCLDVNRRPGVDGATALHCAASGGSPNAPAVVRALLAAGADRDVPDSAGRVPADVVNNAHHPDAAAAMQALLGAPRRQPARPPASVKKEYPADPTLPDLRSSVYASDEFRMFRFKVQPCARAYAHDWTECPFLHPGENARRRDPRRHAYTAVPCASFRHADGCPRGDACDFAHGVFESWLHPSQYRTKLCRDGDACARRICFFAHADRELRRAPRDEDDGGVLLSPRAAADDMAALGLLPPAAHWLQQQGRSPAFNASLLDAQVDDLGALLDFTSLGRPQPRLSRRQPAFAPPSPYIALPPSRFGNDDHGGSAYYSPEAAKTSQLLARIRQQQGLRLPPAVVQRQMYDRSFSSMNKKQQHQMLSPPLPTWGYSDVSWINSGAPNSKVDWSFP</sequence>
<keyword evidence="5" id="KW-0040">ANK repeat</keyword>
<evidence type="ECO:0000313" key="9">
    <source>
        <dbReference type="Proteomes" id="UP000324897"/>
    </source>
</evidence>
<gene>
    <name evidence="8" type="ORF">EJB05_15781</name>
</gene>
<organism evidence="8 9">
    <name type="scientific">Eragrostis curvula</name>
    <name type="common">weeping love grass</name>
    <dbReference type="NCBI Taxonomy" id="38414"/>
    <lineage>
        <taxon>Eukaryota</taxon>
        <taxon>Viridiplantae</taxon>
        <taxon>Streptophyta</taxon>
        <taxon>Embryophyta</taxon>
        <taxon>Tracheophyta</taxon>
        <taxon>Spermatophyta</taxon>
        <taxon>Magnoliopsida</taxon>
        <taxon>Liliopsida</taxon>
        <taxon>Poales</taxon>
        <taxon>Poaceae</taxon>
        <taxon>PACMAD clade</taxon>
        <taxon>Chloridoideae</taxon>
        <taxon>Eragrostideae</taxon>
        <taxon>Eragrostidinae</taxon>
        <taxon>Eragrostis</taxon>
    </lineage>
</organism>
<dbReference type="InterPro" id="IPR036770">
    <property type="entry name" value="Ankyrin_rpt-contain_sf"/>
</dbReference>
<dbReference type="GO" id="GO:0010468">
    <property type="term" value="P:regulation of gene expression"/>
    <property type="evidence" value="ECO:0007669"/>
    <property type="project" value="UniProtKB-ARBA"/>
</dbReference>
<feature type="non-terminal residue" evidence="8">
    <location>
        <position position="1"/>
    </location>
</feature>
<dbReference type="InterPro" id="IPR002110">
    <property type="entry name" value="Ankyrin_rpt"/>
</dbReference>
<dbReference type="OrthoDB" id="410307at2759"/>
<keyword evidence="1 6" id="KW-0479">Metal-binding</keyword>
<dbReference type="GO" id="GO:0008270">
    <property type="term" value="F:zinc ion binding"/>
    <property type="evidence" value="ECO:0007669"/>
    <property type="project" value="UniProtKB-KW"/>
</dbReference>
<dbReference type="InterPro" id="IPR045234">
    <property type="entry name" value="Unkempt-like"/>
</dbReference>
<dbReference type="InterPro" id="IPR057444">
    <property type="entry name" value="Znf-CCCH_AtC3H23-like"/>
</dbReference>
<dbReference type="GO" id="GO:0003677">
    <property type="term" value="F:DNA binding"/>
    <property type="evidence" value="ECO:0007669"/>
    <property type="project" value="UniProtKB-KW"/>
</dbReference>
<dbReference type="PROSITE" id="PS50103">
    <property type="entry name" value="ZF_C3H1"/>
    <property type="match status" value="1"/>
</dbReference>
<dbReference type="SUPFAM" id="SSF90229">
    <property type="entry name" value="CCCH zinc finger"/>
    <property type="match status" value="1"/>
</dbReference>
<dbReference type="InterPro" id="IPR000571">
    <property type="entry name" value="Znf_CCCH"/>
</dbReference>
<dbReference type="Pfam" id="PF12796">
    <property type="entry name" value="Ank_2"/>
    <property type="match status" value="1"/>
</dbReference>
<dbReference type="SUPFAM" id="SSF48403">
    <property type="entry name" value="Ankyrin repeat"/>
    <property type="match status" value="1"/>
</dbReference>
<dbReference type="PANTHER" id="PTHR14493:SF50">
    <property type="entry name" value="RING FINGER PROTEIN UNKEMPT"/>
    <property type="match status" value="1"/>
</dbReference>
<keyword evidence="3 6" id="KW-0862">Zinc</keyword>
<dbReference type="Pfam" id="PF25512">
    <property type="entry name" value="zf-CCCH_AtC3H23"/>
    <property type="match status" value="1"/>
</dbReference>
<feature type="domain" description="C3H1-type" evidence="7">
    <location>
        <begin position="237"/>
        <end position="265"/>
    </location>
</feature>
<dbReference type="Proteomes" id="UP000324897">
    <property type="component" value="Unassembled WGS sequence"/>
</dbReference>
<accession>A0A5J9VCF3</accession>